<gene>
    <name evidence="1" type="ORF">NCTC10194_00331</name>
</gene>
<reference evidence="1 2" key="1">
    <citation type="submission" date="2019-01" db="EMBL/GenBank/DDBJ databases">
        <authorList>
            <consortium name="Pathogen Informatics"/>
        </authorList>
    </citation>
    <scope>NUCLEOTIDE SEQUENCE [LARGE SCALE GENOMIC DNA]</scope>
    <source>
        <strain evidence="1 2">NCTC10194</strain>
    </source>
</reference>
<accession>A0A449AV23</accession>
<keyword evidence="2" id="KW-1185">Reference proteome</keyword>
<organism evidence="1 2">
    <name type="scientific">Mycoplasmopsis glycophila</name>
    <dbReference type="NCBI Taxonomy" id="171285"/>
    <lineage>
        <taxon>Bacteria</taxon>
        <taxon>Bacillati</taxon>
        <taxon>Mycoplasmatota</taxon>
        <taxon>Mycoplasmoidales</taxon>
        <taxon>Metamycoplasmataceae</taxon>
        <taxon>Mycoplasmopsis</taxon>
    </lineage>
</organism>
<sequence length="279" mass="33553">MEFGYSQEETFETQSKIDTAQKIKESIKSKFASVEIEQLLKELKESPNFFINEEALVNLKNKQLLIALLIFHQISKNGSINCYDFYKKFNFTKDEFYKTLKKIEAHSKQIKIIRERITNKNKKGTFRISFKKTKSKYTPTTRKFIKFNEFNQIALCLLLNGKNFVSFLRIMKTKYWNNKDFVFKCDRNFLNEAKSKKAHSKQSFLSRVRSFTKITNSFIKMKQFRAWKFFKFINSLVRDAVDFWKIEYDKLCKTPKTTRYVNLNSLFFIYKNNFIKQFL</sequence>
<dbReference type="EMBL" id="LR215024">
    <property type="protein sequence ID" value="VEU70322.1"/>
    <property type="molecule type" value="Genomic_DNA"/>
</dbReference>
<dbReference type="KEGG" id="mgly:NCTC10194_00331"/>
<proteinExistence type="predicted"/>
<evidence type="ECO:0000313" key="1">
    <source>
        <dbReference type="EMBL" id="VEU70322.1"/>
    </source>
</evidence>
<name>A0A449AV23_9BACT</name>
<evidence type="ECO:0000313" key="2">
    <source>
        <dbReference type="Proteomes" id="UP000290815"/>
    </source>
</evidence>
<dbReference type="Proteomes" id="UP000290815">
    <property type="component" value="Chromosome"/>
</dbReference>
<protein>
    <submittedName>
        <fullName evidence="1">Uncharacterized protein</fullName>
    </submittedName>
</protein>
<dbReference type="AlphaFoldDB" id="A0A449AV23"/>